<dbReference type="EMBL" id="JBEXRX010000183">
    <property type="protein sequence ID" value="MEU0156401.1"/>
    <property type="molecule type" value="Genomic_DNA"/>
</dbReference>
<organism evidence="1 2">
    <name type="scientific">Micromonospora fulviviridis</name>
    <dbReference type="NCBI Taxonomy" id="47860"/>
    <lineage>
        <taxon>Bacteria</taxon>
        <taxon>Bacillati</taxon>
        <taxon>Actinomycetota</taxon>
        <taxon>Actinomycetes</taxon>
        <taxon>Micromonosporales</taxon>
        <taxon>Micromonosporaceae</taxon>
        <taxon>Micromonospora</taxon>
    </lineage>
</organism>
<keyword evidence="2" id="KW-1185">Reference proteome</keyword>
<evidence type="ECO:0000313" key="2">
    <source>
        <dbReference type="Proteomes" id="UP001550348"/>
    </source>
</evidence>
<accession>A0ABV2VXX6</accession>
<dbReference type="RefSeq" id="WP_355667913.1">
    <property type="nucleotide sequence ID" value="NZ_JBEXRX010000183.1"/>
</dbReference>
<sequence>MSRPPSTRVRVLLDPGDDVAVTAGLLARHDPAAGVVVVHPTPAARGVVSLAHDLLAALGLSARAAAAIGGTRSAWLAAAAWVSGERVEHLVVLRADRLEATCWVHLVGLVHSARIRLLLVCHVRVIPAHLGAALRDVEHEVLTEPPALATARPTRSTPAAGRYPPLPARLPTGQVLHYRADVYRQHHWNTFTRVDDLYSRGLDAACTWLRHRAGPQPGRTADERVQAFLTALVHDSPTRQHTLALLRGVQAGFLLHGQWLAVPAPGRLSGPGLTSTPMTADVVERIRAGVAHPLLAAGVALALFTGINLRSLRPLRADALPQPAHLVRIPFRYDDALAESRSTFGSGMPRHATAVVSVPHAARPLLRAARAYLLSRSADPRQRVFEGISPMIPRIEEAAAGCGIPLPEAAELIGAWQLRTRWARLDEPVHTDRHDTTGPPPADGRFCLAARPVTPDPSTAPPYRHPDDELRKRWSPLNAPAFLPGLVRAYLDGTEPTMRGYYDHDDQPPYADELRRADMVAHHLAVRVQPEHGGPDRITVHPDIAFALRLTDQPAPPAQ</sequence>
<dbReference type="Proteomes" id="UP001550348">
    <property type="component" value="Unassembled WGS sequence"/>
</dbReference>
<gene>
    <name evidence="1" type="ORF">ABZ071_31875</name>
</gene>
<evidence type="ECO:0000313" key="1">
    <source>
        <dbReference type="EMBL" id="MEU0156401.1"/>
    </source>
</evidence>
<reference evidence="1 2" key="1">
    <citation type="submission" date="2024-06" db="EMBL/GenBank/DDBJ databases">
        <title>The Natural Products Discovery Center: Release of the First 8490 Sequenced Strains for Exploring Actinobacteria Biosynthetic Diversity.</title>
        <authorList>
            <person name="Kalkreuter E."/>
            <person name="Kautsar S.A."/>
            <person name="Yang D."/>
            <person name="Bader C.D."/>
            <person name="Teijaro C.N."/>
            <person name="Fluegel L."/>
            <person name="Davis C.M."/>
            <person name="Simpson J.R."/>
            <person name="Lauterbach L."/>
            <person name="Steele A.D."/>
            <person name="Gui C."/>
            <person name="Meng S."/>
            <person name="Li G."/>
            <person name="Viehrig K."/>
            <person name="Ye F."/>
            <person name="Su P."/>
            <person name="Kiefer A.F."/>
            <person name="Nichols A."/>
            <person name="Cepeda A.J."/>
            <person name="Yan W."/>
            <person name="Fan B."/>
            <person name="Jiang Y."/>
            <person name="Adhikari A."/>
            <person name="Zheng C.-J."/>
            <person name="Schuster L."/>
            <person name="Cowan T.M."/>
            <person name="Smanski M.J."/>
            <person name="Chevrette M.G."/>
            <person name="De Carvalho L.P.S."/>
            <person name="Shen B."/>
        </authorList>
    </citation>
    <scope>NUCLEOTIDE SEQUENCE [LARGE SCALE GENOMIC DNA]</scope>
    <source>
        <strain evidence="1 2">NPDC006286</strain>
    </source>
</reference>
<proteinExistence type="predicted"/>
<protein>
    <submittedName>
        <fullName evidence="1">Uncharacterized protein</fullName>
    </submittedName>
</protein>
<comment type="caution">
    <text evidence="1">The sequence shown here is derived from an EMBL/GenBank/DDBJ whole genome shotgun (WGS) entry which is preliminary data.</text>
</comment>
<name>A0ABV2VXX6_9ACTN</name>